<keyword evidence="3" id="KW-0969">Cilium</keyword>
<reference evidence="6" key="1">
    <citation type="submission" date="2025-08" db="UniProtKB">
        <authorList>
            <consortium name="Ensembl"/>
        </authorList>
    </citation>
    <scope>IDENTIFICATION</scope>
</reference>
<evidence type="ECO:0000313" key="6">
    <source>
        <dbReference type="Ensembl" id="ENSPMAP00000005631.1"/>
    </source>
</evidence>
<dbReference type="HOGENOM" id="CLU_069829_1_0_1"/>
<dbReference type="OMA" id="QWSSAYF"/>
<keyword evidence="4" id="KW-0966">Cell projection</keyword>
<dbReference type="AlphaFoldDB" id="S4RK98"/>
<name>S4RK98_PETMA</name>
<organism evidence="6">
    <name type="scientific">Petromyzon marinus</name>
    <name type="common">Sea lamprey</name>
    <dbReference type="NCBI Taxonomy" id="7757"/>
    <lineage>
        <taxon>Eukaryota</taxon>
        <taxon>Metazoa</taxon>
        <taxon>Chordata</taxon>
        <taxon>Craniata</taxon>
        <taxon>Vertebrata</taxon>
        <taxon>Cyclostomata</taxon>
        <taxon>Hyperoartia</taxon>
        <taxon>Petromyzontiformes</taxon>
        <taxon>Petromyzontidae</taxon>
        <taxon>Petromyzon</taxon>
    </lineage>
</organism>
<evidence type="ECO:0000256" key="4">
    <source>
        <dbReference type="ARBA" id="ARBA00023273"/>
    </source>
</evidence>
<evidence type="ECO:0000256" key="1">
    <source>
        <dbReference type="ARBA" id="ARBA00004230"/>
    </source>
</evidence>
<dbReference type="Gene3D" id="1.20.890.10">
    <property type="entry name" value="cAMP-dependent protein kinase regulatory subunit, dimerization-anchoring domain"/>
    <property type="match status" value="1"/>
</dbReference>
<dbReference type="STRING" id="7757.ENSPMAP00000005631"/>
<protein>
    <submittedName>
        <fullName evidence="6">Rhophilin associated tail protein 1-like</fullName>
    </submittedName>
</protein>
<dbReference type="PANTHER" id="PTHR14952:SF9">
    <property type="entry name" value="EF-HAND DOMAIN-CONTAINING PROTEIN"/>
    <property type="match status" value="1"/>
</dbReference>
<dbReference type="SUPFAM" id="SSF47391">
    <property type="entry name" value="Dimerization-anchoring domain of cAMP-dependent PK regulatory subunit"/>
    <property type="match status" value="1"/>
</dbReference>
<dbReference type="CDD" id="cd23019">
    <property type="entry name" value="DD_ROP"/>
    <property type="match status" value="1"/>
</dbReference>
<reference evidence="6" key="2">
    <citation type="submission" date="2025-09" db="UniProtKB">
        <authorList>
            <consortium name="Ensembl"/>
        </authorList>
    </citation>
    <scope>IDENTIFICATION</scope>
</reference>
<sequence>MPPPEEMYCAQQIHVPPELPDILKQFTKAAIRTQPRDVLTWASAYFHAKVRGEPLPVKERLEMPVATQRDDTGLTPGLLRTLHTQMDSNEWVAREVLEERWVALCLPVEQLSSLLALGSFGPNVEWIKFFALACSSLGGTLARALQHACELLSTDPEGGAARVPVKVFEQLYSYLAEVDGDIPHAHVDAVLLYLQAQASVP</sequence>
<dbReference type="Ensembl" id="ENSPMAT00000005654.1">
    <property type="protein sequence ID" value="ENSPMAP00000005631.1"/>
    <property type="gene ID" value="ENSPMAG00000005111.1"/>
</dbReference>
<accession>S4RK98</accession>
<dbReference type="PANTHER" id="PTHR14952">
    <property type="entry name" value="ROPPORIN-1-LIKE PROTEIN"/>
    <property type="match status" value="1"/>
</dbReference>
<dbReference type="FunFam" id="1.20.890.10:FF:000004">
    <property type="entry name" value="ropporin-1-like protein isoform X2"/>
    <property type="match status" value="1"/>
</dbReference>
<proteinExistence type="inferred from homology"/>
<evidence type="ECO:0000256" key="3">
    <source>
        <dbReference type="ARBA" id="ARBA00023069"/>
    </source>
</evidence>
<comment type="subcellular location">
    <subcellularLocation>
        <location evidence="1">Cell projection</location>
        <location evidence="1">Cilium</location>
        <location evidence="1">Flagellum</location>
    </subcellularLocation>
</comment>
<evidence type="ECO:0000256" key="2">
    <source>
        <dbReference type="ARBA" id="ARBA00022846"/>
    </source>
</evidence>
<dbReference type="InterPro" id="IPR047844">
    <property type="entry name" value="ROP_DD"/>
</dbReference>
<evidence type="ECO:0000256" key="5">
    <source>
        <dbReference type="ARBA" id="ARBA00035651"/>
    </source>
</evidence>
<dbReference type="GeneTree" id="ENSGT00390000012731"/>
<dbReference type="GO" id="GO:0031514">
    <property type="term" value="C:motile cilium"/>
    <property type="evidence" value="ECO:0007669"/>
    <property type="project" value="UniProtKB-SubCell"/>
</dbReference>
<comment type="similarity">
    <text evidence="5">Belongs to the ropporin family.</text>
</comment>
<keyword evidence="2" id="KW-0282">Flagellum</keyword>